<dbReference type="HOGENOM" id="CLU_2014855_0_0_1"/>
<evidence type="ECO:0000313" key="2">
    <source>
        <dbReference type="Proteomes" id="UP000054032"/>
    </source>
</evidence>
<reference evidence="1 2" key="1">
    <citation type="journal article" date="2013" name="PLoS Genet.">
        <title>Comparative genome structure, secondary metabolite, and effector coding capacity across Cochliobolus pathogens.</title>
        <authorList>
            <person name="Condon B.J."/>
            <person name="Leng Y."/>
            <person name="Wu D."/>
            <person name="Bushley K.E."/>
            <person name="Ohm R.A."/>
            <person name="Otillar R."/>
            <person name="Martin J."/>
            <person name="Schackwitz W."/>
            <person name="Grimwood J."/>
            <person name="MohdZainudin N."/>
            <person name="Xue C."/>
            <person name="Wang R."/>
            <person name="Manning V.A."/>
            <person name="Dhillon B."/>
            <person name="Tu Z.J."/>
            <person name="Steffenson B.J."/>
            <person name="Salamov A."/>
            <person name="Sun H."/>
            <person name="Lowry S."/>
            <person name="LaButti K."/>
            <person name="Han J."/>
            <person name="Copeland A."/>
            <person name="Lindquist E."/>
            <person name="Barry K."/>
            <person name="Schmutz J."/>
            <person name="Baker S.E."/>
            <person name="Ciuffetti L.M."/>
            <person name="Grigoriev I.V."/>
            <person name="Zhong S."/>
            <person name="Turgeon B.G."/>
        </authorList>
    </citation>
    <scope>NUCLEOTIDE SEQUENCE [LARGE SCALE GENOMIC DNA]</scope>
    <source>
        <strain evidence="1 2">ATCC 44560</strain>
    </source>
</reference>
<dbReference type="RefSeq" id="XP_007683981.1">
    <property type="nucleotide sequence ID" value="XM_007685791.1"/>
</dbReference>
<dbReference type="Proteomes" id="UP000054032">
    <property type="component" value="Unassembled WGS sequence"/>
</dbReference>
<organism evidence="1 2">
    <name type="scientific">Bipolaris oryzae ATCC 44560</name>
    <dbReference type="NCBI Taxonomy" id="930090"/>
    <lineage>
        <taxon>Eukaryota</taxon>
        <taxon>Fungi</taxon>
        <taxon>Dikarya</taxon>
        <taxon>Ascomycota</taxon>
        <taxon>Pezizomycotina</taxon>
        <taxon>Dothideomycetes</taxon>
        <taxon>Pleosporomycetidae</taxon>
        <taxon>Pleosporales</taxon>
        <taxon>Pleosporineae</taxon>
        <taxon>Pleosporaceae</taxon>
        <taxon>Bipolaris</taxon>
    </lineage>
</organism>
<evidence type="ECO:0000313" key="1">
    <source>
        <dbReference type="EMBL" id="EUC49507.1"/>
    </source>
</evidence>
<dbReference type="AlphaFoldDB" id="W6ZCH1"/>
<accession>W6ZCH1</accession>
<dbReference type="GeneID" id="19122253"/>
<gene>
    <name evidence="1" type="ORF">COCMIDRAFT_33144</name>
</gene>
<keyword evidence="2" id="KW-1185">Reference proteome</keyword>
<proteinExistence type="predicted"/>
<dbReference type="EMBL" id="KI963931">
    <property type="protein sequence ID" value="EUC49507.1"/>
    <property type="molecule type" value="Genomic_DNA"/>
</dbReference>
<dbReference type="OrthoDB" id="3692314at2759"/>
<protein>
    <submittedName>
        <fullName evidence="1">Uncharacterized protein</fullName>
    </submittedName>
</protein>
<dbReference type="eggNOG" id="ENOG502SJ90">
    <property type="taxonomic scope" value="Eukaryota"/>
</dbReference>
<name>W6ZCH1_COCMI</name>
<sequence>MSRQWFTEFMNDIYPDTNTDATYFTPRVALPGIALLKEYALYIARSRVGRIADKLSVNSVQHHMGKLISIIQRSCNHLPTDIRTKMHPKTVAHTEDVTRVLLNLYKPQYLITFSNMRTVLRLT</sequence>
<dbReference type="KEGG" id="bor:COCMIDRAFT_33144"/>